<dbReference type="GO" id="GO:0008324">
    <property type="term" value="F:monoatomic cation transmembrane transporter activity"/>
    <property type="evidence" value="ECO:0007669"/>
    <property type="project" value="InterPro"/>
</dbReference>
<dbReference type="Pfam" id="PF13041">
    <property type="entry name" value="PPR_2"/>
    <property type="match status" value="3"/>
</dbReference>
<protein>
    <submittedName>
        <fullName evidence="13">Cation efflux protein</fullName>
    </submittedName>
</protein>
<feature type="transmembrane region" description="Helical" evidence="10">
    <location>
        <begin position="902"/>
        <end position="920"/>
    </location>
</feature>
<feature type="repeat" description="PPR" evidence="9">
    <location>
        <begin position="639"/>
        <end position="673"/>
    </location>
</feature>
<comment type="similarity">
    <text evidence="2">Belongs to the cation diffusion facilitator (CDF) transporter (TC 2.A.4) family. SLC30A subfamily.</text>
</comment>
<dbReference type="Pfam" id="PF01545">
    <property type="entry name" value="Cation_efflux"/>
    <property type="match status" value="1"/>
</dbReference>
<dbReference type="NCBIfam" id="TIGR00756">
    <property type="entry name" value="PPR"/>
    <property type="match status" value="6"/>
</dbReference>
<dbReference type="GO" id="GO:0016020">
    <property type="term" value="C:membrane"/>
    <property type="evidence" value="ECO:0007669"/>
    <property type="project" value="InterPro"/>
</dbReference>
<feature type="repeat" description="PPR" evidence="9">
    <location>
        <begin position="534"/>
        <end position="568"/>
    </location>
</feature>
<evidence type="ECO:0000256" key="7">
    <source>
        <dbReference type="ARBA" id="ARBA00023065"/>
    </source>
</evidence>
<dbReference type="OrthoDB" id="185373at2759"/>
<evidence type="ECO:0000313" key="14">
    <source>
        <dbReference type="Proteomes" id="UP000188268"/>
    </source>
</evidence>
<proteinExistence type="inferred from homology"/>
<organism evidence="13 14">
    <name type="scientific">Corchorus capsularis</name>
    <name type="common">Jute</name>
    <dbReference type="NCBI Taxonomy" id="210143"/>
    <lineage>
        <taxon>Eukaryota</taxon>
        <taxon>Viridiplantae</taxon>
        <taxon>Streptophyta</taxon>
        <taxon>Embryophyta</taxon>
        <taxon>Tracheophyta</taxon>
        <taxon>Spermatophyta</taxon>
        <taxon>Magnoliopsida</taxon>
        <taxon>eudicotyledons</taxon>
        <taxon>Gunneridae</taxon>
        <taxon>Pentapetalae</taxon>
        <taxon>rosids</taxon>
        <taxon>malvids</taxon>
        <taxon>Malvales</taxon>
        <taxon>Malvaceae</taxon>
        <taxon>Grewioideae</taxon>
        <taxon>Apeibeae</taxon>
        <taxon>Corchorus</taxon>
    </lineage>
</organism>
<evidence type="ECO:0000256" key="5">
    <source>
        <dbReference type="ARBA" id="ARBA00022737"/>
    </source>
</evidence>
<evidence type="ECO:0000259" key="11">
    <source>
        <dbReference type="Pfam" id="PF01545"/>
    </source>
</evidence>
<dbReference type="FunFam" id="3.30.70.1350:FF:000001">
    <property type="entry name" value="Metal tolerance protein 11"/>
    <property type="match status" value="1"/>
</dbReference>
<evidence type="ECO:0000313" key="13">
    <source>
        <dbReference type="EMBL" id="OMO99049.1"/>
    </source>
</evidence>
<name>A0A1R3JW12_COCAP</name>
<keyword evidence="8 10" id="KW-0472">Membrane</keyword>
<feature type="repeat" description="PPR" evidence="9">
    <location>
        <begin position="569"/>
        <end position="603"/>
    </location>
</feature>
<dbReference type="SUPFAM" id="SSF160240">
    <property type="entry name" value="Cation efflux protein cytoplasmic domain-like"/>
    <property type="match status" value="1"/>
</dbReference>
<dbReference type="GO" id="GO:0012505">
    <property type="term" value="C:endomembrane system"/>
    <property type="evidence" value="ECO:0007669"/>
    <property type="project" value="UniProtKB-SubCell"/>
</dbReference>
<feature type="repeat" description="PPR" evidence="9">
    <location>
        <begin position="394"/>
        <end position="428"/>
    </location>
</feature>
<dbReference type="PROSITE" id="PS51375">
    <property type="entry name" value="PPR"/>
    <property type="match status" value="9"/>
</dbReference>
<evidence type="ECO:0000259" key="12">
    <source>
        <dbReference type="Pfam" id="PF16916"/>
    </source>
</evidence>
<feature type="domain" description="Cation efflux protein cytoplasmic" evidence="12">
    <location>
        <begin position="1045"/>
        <end position="1107"/>
    </location>
</feature>
<dbReference type="AlphaFoldDB" id="A0A1R3JW12"/>
<feature type="repeat" description="PPR" evidence="9">
    <location>
        <begin position="604"/>
        <end position="638"/>
    </location>
</feature>
<dbReference type="STRING" id="210143.A0A1R3JW12"/>
<feature type="repeat" description="PPR" evidence="9">
    <location>
        <begin position="464"/>
        <end position="498"/>
    </location>
</feature>
<feature type="transmembrane region" description="Helical" evidence="10">
    <location>
        <begin position="940"/>
        <end position="959"/>
    </location>
</feature>
<dbReference type="FunFam" id="1.20.1510.10:FF:000003">
    <property type="entry name" value="Metal tolerance protein 11"/>
    <property type="match status" value="1"/>
</dbReference>
<keyword evidence="4 10" id="KW-0812">Transmembrane</keyword>
<dbReference type="InterPro" id="IPR032675">
    <property type="entry name" value="LRR_dom_sf"/>
</dbReference>
<sequence length="1121" mass="128813">MEAKRSGAIMEAKRSGEEWKTLWTCVPDLVFHRYEHRKASSFKNMVFHVLSNRDNNLAVTNFSFNYYGKDKSIITRIINYAASHNVMNLRLYLELASLKLLFPHINNCRSLKTLKLESFNGLHLLEGFTLPSLTALCLSCCSFWGNDGEGDQPTSIDPFVGLFNLKSLQIYNCNMGSVQNFRIYGPQLDSLTIKISYFNGEVAIFAPKLQFFSFKNDNPRVKFSYLDFPLLEIADIDAYVSFFITNHELIEKSLLDMMNMFRGLYHVRSLVLNQCIIKLWGFRVHAQQLTEAKILIQSALKNCASDSNSIVESLLGSYNVVGSCTLVFDLLVQAYAKLRMLEDGFEVCCYLENHGFCLNLSSFNALLHGMQKSGENVMVWKVYEYMLQRRKYPNDVTIRTMINALCKEGKLQVVVDLLDRIHGKRCSPIVIVNTNLVFKVIEEGRIEEGMELLKRMLQKNFIFDTVAYSFVVYTKLKLRNLESAWEVYEEMLKRGFSANSFLFSSFIREYCDRGRIEDAKNLLREMEDMDLKPYDETFNHLIEGCAKAGEMKASMKHCEEMIRRGLIPSCSTFNEMVRGLCEIGDSENANAMLTLALDKGFLPNEVTYSLLISGYGKEGNIQQVFKLYYEMEYRSLSPGLPVFTSLIRSLCNCGKLGEADKYLRIMEDRSIALSEDIYEALITSHLRKGDKTRASLLYNEMVANGMKPHDWETYVNDLETKRWSNRKSSNYRTELLSPAPGGEDMTMASEQSWRLNMDKFSLPQRRMEHSSHFNLGYYIKAIRRQKKISEYYKRQERLLKGFNEVDTFNELGILPGTLTEDEMKQLARSERVAIYASNAANLVLFLAKVYASVESRSLAVIASTLDSLLDLLSGFILWFTAYAMRKPNQHCYPIGKNRMQPVGIVVFAAVMATLGLQILFESGRELLMKSQPDRDPEKEKWMIGIMVSVTVVKLVLTVYCRRFENEIVRAYAQDHFFDVITNSIGLGTAVLAIKFFWWIDPLGAILIALYTMGNWAKTVMENVWALIGRTAPAEYLAKLTYLIWNHHEEIRHIETVRAYTFGTQYFVEVHIVLPEEMSLGEAHNIGQTLEDKLEQLPQVERAFVHVDCDIIHPLEHNPKKR</sequence>
<keyword evidence="5" id="KW-0677">Repeat</keyword>
<feature type="repeat" description="PPR" evidence="9">
    <location>
        <begin position="499"/>
        <end position="533"/>
    </location>
</feature>
<dbReference type="InterPro" id="IPR011990">
    <property type="entry name" value="TPR-like_helical_dom_sf"/>
</dbReference>
<dbReference type="NCBIfam" id="TIGR01297">
    <property type="entry name" value="CDF"/>
    <property type="match status" value="1"/>
</dbReference>
<gene>
    <name evidence="13" type="ORF">CCACVL1_03957</name>
</gene>
<dbReference type="Pfam" id="PF12854">
    <property type="entry name" value="PPR_1"/>
    <property type="match status" value="1"/>
</dbReference>
<keyword evidence="6 10" id="KW-1133">Transmembrane helix</keyword>
<evidence type="ECO:0000256" key="8">
    <source>
        <dbReference type="ARBA" id="ARBA00023136"/>
    </source>
</evidence>
<accession>A0A1R3JW12</accession>
<feature type="domain" description="Cation efflux protein transmembrane" evidence="11">
    <location>
        <begin position="836"/>
        <end position="1026"/>
    </location>
</feature>
<keyword evidence="14" id="KW-1185">Reference proteome</keyword>
<comment type="subcellular location">
    <subcellularLocation>
        <location evidence="1">Endomembrane system</location>
        <topology evidence="1">Multi-pass membrane protein</topology>
    </subcellularLocation>
</comment>
<evidence type="ECO:0000256" key="10">
    <source>
        <dbReference type="SAM" id="Phobius"/>
    </source>
</evidence>
<dbReference type="InterPro" id="IPR058533">
    <property type="entry name" value="Cation_efflux_TM"/>
</dbReference>
<dbReference type="Proteomes" id="UP000188268">
    <property type="component" value="Unassembled WGS sequence"/>
</dbReference>
<keyword evidence="3" id="KW-0813">Transport</keyword>
<evidence type="ECO:0000256" key="1">
    <source>
        <dbReference type="ARBA" id="ARBA00004127"/>
    </source>
</evidence>
<evidence type="ECO:0000256" key="6">
    <source>
        <dbReference type="ARBA" id="ARBA00022989"/>
    </source>
</evidence>
<dbReference type="InterPro" id="IPR027470">
    <property type="entry name" value="Cation_efflux_CTD"/>
</dbReference>
<dbReference type="InterPro" id="IPR027469">
    <property type="entry name" value="Cation_efflux_TMD_sf"/>
</dbReference>
<feature type="transmembrane region" description="Helical" evidence="10">
    <location>
        <begin position="979"/>
        <end position="999"/>
    </location>
</feature>
<dbReference type="InterPro" id="IPR002885">
    <property type="entry name" value="PPR_rpt"/>
</dbReference>
<dbReference type="PANTHER" id="PTHR43840:SF16">
    <property type="entry name" value="CATION EFFLUX PROTEIN CYTOPLASMIC DOMAIN-CONTAINING PROTEIN"/>
    <property type="match status" value="1"/>
</dbReference>
<dbReference type="InterPro" id="IPR002524">
    <property type="entry name" value="Cation_efflux"/>
</dbReference>
<dbReference type="Gene3D" id="1.25.40.10">
    <property type="entry name" value="Tetratricopeptide repeat domain"/>
    <property type="match status" value="3"/>
</dbReference>
<dbReference type="SUPFAM" id="SSF161111">
    <property type="entry name" value="Cation efflux protein transmembrane domain-like"/>
    <property type="match status" value="1"/>
</dbReference>
<dbReference type="PANTHER" id="PTHR43840">
    <property type="entry name" value="MITOCHONDRIAL METAL TRANSPORTER 1-RELATED"/>
    <property type="match status" value="1"/>
</dbReference>
<dbReference type="Gene3D" id="3.30.70.1350">
    <property type="entry name" value="Cation efflux protein, cytoplasmic domain"/>
    <property type="match status" value="1"/>
</dbReference>
<keyword evidence="7" id="KW-0406">Ion transport</keyword>
<dbReference type="Gene3D" id="3.80.10.10">
    <property type="entry name" value="Ribonuclease Inhibitor"/>
    <property type="match status" value="1"/>
</dbReference>
<dbReference type="Gramene" id="OMO99049">
    <property type="protein sequence ID" value="OMO99049"/>
    <property type="gene ID" value="CCACVL1_03957"/>
</dbReference>
<dbReference type="InterPro" id="IPR036837">
    <property type="entry name" value="Cation_efflux_CTD_sf"/>
</dbReference>
<feature type="repeat" description="PPR" evidence="9">
    <location>
        <begin position="674"/>
        <end position="708"/>
    </location>
</feature>
<dbReference type="Pfam" id="PF16916">
    <property type="entry name" value="ZT_dimer"/>
    <property type="match status" value="1"/>
</dbReference>
<reference evidence="13 14" key="1">
    <citation type="submission" date="2013-09" db="EMBL/GenBank/DDBJ databases">
        <title>Corchorus capsularis genome sequencing.</title>
        <authorList>
            <person name="Alam M."/>
            <person name="Haque M.S."/>
            <person name="Islam M.S."/>
            <person name="Emdad E.M."/>
            <person name="Islam M.M."/>
            <person name="Ahmed B."/>
            <person name="Halim A."/>
            <person name="Hossen Q.M.M."/>
            <person name="Hossain M.Z."/>
            <person name="Ahmed R."/>
            <person name="Khan M.M."/>
            <person name="Islam R."/>
            <person name="Rashid M.M."/>
            <person name="Khan S.A."/>
            <person name="Rahman M.S."/>
            <person name="Alam M."/>
        </authorList>
    </citation>
    <scope>NUCLEOTIDE SEQUENCE [LARGE SCALE GENOMIC DNA]</scope>
    <source>
        <strain evidence="14">cv. CVL-1</strain>
        <tissue evidence="13">Whole seedling</tissue>
    </source>
</reference>
<comment type="caution">
    <text evidence="13">The sequence shown here is derived from an EMBL/GenBank/DDBJ whole genome shotgun (WGS) entry which is preliminary data.</text>
</comment>
<dbReference type="EMBL" id="AWWV01006946">
    <property type="protein sequence ID" value="OMO99049.1"/>
    <property type="molecule type" value="Genomic_DNA"/>
</dbReference>
<evidence type="ECO:0000256" key="3">
    <source>
        <dbReference type="ARBA" id="ARBA00022448"/>
    </source>
</evidence>
<evidence type="ECO:0000256" key="9">
    <source>
        <dbReference type="PROSITE-ProRule" id="PRU00708"/>
    </source>
</evidence>
<dbReference type="Gene3D" id="1.20.1510.10">
    <property type="entry name" value="Cation efflux protein transmembrane domain"/>
    <property type="match status" value="1"/>
</dbReference>
<feature type="transmembrane region" description="Helical" evidence="10">
    <location>
        <begin position="857"/>
        <end position="881"/>
    </location>
</feature>
<feature type="repeat" description="PPR" evidence="9">
    <location>
        <begin position="359"/>
        <end position="393"/>
    </location>
</feature>
<evidence type="ECO:0000256" key="4">
    <source>
        <dbReference type="ARBA" id="ARBA00022692"/>
    </source>
</evidence>
<dbReference type="InterPro" id="IPR050291">
    <property type="entry name" value="CDF_Transporter"/>
</dbReference>
<dbReference type="SUPFAM" id="SSF52058">
    <property type="entry name" value="L domain-like"/>
    <property type="match status" value="1"/>
</dbReference>
<evidence type="ECO:0000256" key="2">
    <source>
        <dbReference type="ARBA" id="ARBA00008873"/>
    </source>
</evidence>